<organism evidence="7 8">
    <name type="scientific">Acinetobacter baylyi (strain ATCC 33305 / BD413 / ADP1)</name>
    <dbReference type="NCBI Taxonomy" id="62977"/>
    <lineage>
        <taxon>Bacteria</taxon>
        <taxon>Pseudomonadati</taxon>
        <taxon>Pseudomonadota</taxon>
        <taxon>Gammaproteobacteria</taxon>
        <taxon>Moraxellales</taxon>
        <taxon>Moraxellaceae</taxon>
        <taxon>Acinetobacter</taxon>
    </lineage>
</organism>
<evidence type="ECO:0000256" key="2">
    <source>
        <dbReference type="ARBA" id="ARBA00022490"/>
    </source>
</evidence>
<name>Q6F889_ACIAD</name>
<dbReference type="EMBL" id="CR543861">
    <property type="protein sequence ID" value="CAG69726.1"/>
    <property type="molecule type" value="Genomic_DNA"/>
</dbReference>
<dbReference type="HOGENOM" id="CLU_083287_3_0_6"/>
<keyword evidence="4" id="KW-0238">DNA-binding</keyword>
<dbReference type="PROSITE" id="PS50995">
    <property type="entry name" value="HTH_MARR_2"/>
    <property type="match status" value="1"/>
</dbReference>
<dbReference type="PANTHER" id="PTHR33164">
    <property type="entry name" value="TRANSCRIPTIONAL REGULATOR, MARR FAMILY"/>
    <property type="match status" value="1"/>
</dbReference>
<dbReference type="PANTHER" id="PTHR33164:SF5">
    <property type="entry name" value="ORGANIC HYDROPEROXIDE RESISTANCE TRANSCRIPTIONAL REGULATOR"/>
    <property type="match status" value="1"/>
</dbReference>
<evidence type="ECO:0000259" key="6">
    <source>
        <dbReference type="PROSITE" id="PS50995"/>
    </source>
</evidence>
<sequence length="153" mass="17620">MPKNHEAYMQQDASILELDNQLCFLIYSTNLALHQLYRKLLSPLGLTYPQYLVMLVLWEKDQLTVSEIGSRLFLESSTLTPLLKKLEHLGLLSRKRSTRDERQVIITLSSQGQELKQQALDIPHQIAQASACNLDELMQLKEQLETLRTNISQ</sequence>
<protein>
    <submittedName>
        <fullName evidence="7">Putative transcriptional regulator (MarR family)</fullName>
    </submittedName>
</protein>
<evidence type="ECO:0000256" key="4">
    <source>
        <dbReference type="ARBA" id="ARBA00023125"/>
    </source>
</evidence>
<dbReference type="Proteomes" id="UP000000430">
    <property type="component" value="Chromosome"/>
</dbReference>
<evidence type="ECO:0000256" key="3">
    <source>
        <dbReference type="ARBA" id="ARBA00023015"/>
    </source>
</evidence>
<proteinExistence type="predicted"/>
<evidence type="ECO:0000256" key="5">
    <source>
        <dbReference type="ARBA" id="ARBA00023163"/>
    </source>
</evidence>
<keyword evidence="3" id="KW-0805">Transcription regulation</keyword>
<dbReference type="GO" id="GO:0003677">
    <property type="term" value="F:DNA binding"/>
    <property type="evidence" value="ECO:0007669"/>
    <property type="project" value="UniProtKB-KW"/>
</dbReference>
<evidence type="ECO:0000313" key="8">
    <source>
        <dbReference type="Proteomes" id="UP000000430"/>
    </source>
</evidence>
<evidence type="ECO:0000256" key="1">
    <source>
        <dbReference type="ARBA" id="ARBA00004496"/>
    </source>
</evidence>
<dbReference type="eggNOG" id="COG1846">
    <property type="taxonomic scope" value="Bacteria"/>
</dbReference>
<dbReference type="KEGG" id="aci:ACIAD3022"/>
<dbReference type="GO" id="GO:0006950">
    <property type="term" value="P:response to stress"/>
    <property type="evidence" value="ECO:0007669"/>
    <property type="project" value="TreeGrafter"/>
</dbReference>
<dbReference type="SUPFAM" id="SSF46785">
    <property type="entry name" value="Winged helix' DNA-binding domain"/>
    <property type="match status" value="1"/>
</dbReference>
<comment type="subcellular location">
    <subcellularLocation>
        <location evidence="1">Cytoplasm</location>
    </subcellularLocation>
</comment>
<keyword evidence="2" id="KW-0963">Cytoplasm</keyword>
<accession>Q6F889</accession>
<dbReference type="PRINTS" id="PR00598">
    <property type="entry name" value="HTHMARR"/>
</dbReference>
<dbReference type="GO" id="GO:0005737">
    <property type="term" value="C:cytoplasm"/>
    <property type="evidence" value="ECO:0007669"/>
    <property type="project" value="UniProtKB-SubCell"/>
</dbReference>
<evidence type="ECO:0000313" key="7">
    <source>
        <dbReference type="EMBL" id="CAG69726.1"/>
    </source>
</evidence>
<dbReference type="Pfam" id="PF22381">
    <property type="entry name" value="Staph_reg_Sar_Rot"/>
    <property type="match status" value="1"/>
</dbReference>
<dbReference type="InterPro" id="IPR039422">
    <property type="entry name" value="MarR/SlyA-like"/>
</dbReference>
<dbReference type="InterPro" id="IPR036390">
    <property type="entry name" value="WH_DNA-bd_sf"/>
</dbReference>
<dbReference type="InterPro" id="IPR000835">
    <property type="entry name" value="HTH_MarR-typ"/>
</dbReference>
<gene>
    <name evidence="7" type="ordered locus">ACIAD3022</name>
</gene>
<dbReference type="STRING" id="202950.GCA_001485005_02686"/>
<dbReference type="InterPro" id="IPR036388">
    <property type="entry name" value="WH-like_DNA-bd_sf"/>
</dbReference>
<keyword evidence="5" id="KW-0804">Transcription</keyword>
<dbReference type="SMART" id="SM00347">
    <property type="entry name" value="HTH_MARR"/>
    <property type="match status" value="1"/>
</dbReference>
<feature type="domain" description="HTH marR-type" evidence="6">
    <location>
        <begin position="19"/>
        <end position="146"/>
    </location>
</feature>
<dbReference type="Gene3D" id="1.10.10.10">
    <property type="entry name" value="Winged helix-like DNA-binding domain superfamily/Winged helix DNA-binding domain"/>
    <property type="match status" value="1"/>
</dbReference>
<dbReference type="InterPro" id="IPR055166">
    <property type="entry name" value="Transc_reg_Sar_Rot_HTH"/>
</dbReference>
<dbReference type="FunFam" id="1.10.10.10:FF:000163">
    <property type="entry name" value="MarR family transcriptional regulator"/>
    <property type="match status" value="1"/>
</dbReference>
<dbReference type="AlphaFoldDB" id="Q6F889"/>
<reference evidence="7 8" key="1">
    <citation type="journal article" date="2004" name="Nucleic Acids Res.">
        <title>Unique features revealed by the genome sequence of Acinetobacter sp. ADP1, a versatile and naturally transformation competent bacterium.</title>
        <authorList>
            <person name="Barbe V."/>
            <person name="Vallenet D."/>
            <person name="Fonknechten N."/>
            <person name="Kreimeyer A."/>
            <person name="Oztas S."/>
            <person name="Labarre L."/>
            <person name="Cruveiller S."/>
            <person name="Robert C."/>
            <person name="Duprat S."/>
            <person name="Wincker P."/>
            <person name="Ornston L.N."/>
            <person name="Weissenbach J."/>
            <person name="Marliere P."/>
            <person name="Cohen G.N."/>
            <person name="Medigue C."/>
        </authorList>
    </citation>
    <scope>NUCLEOTIDE SEQUENCE [LARGE SCALE GENOMIC DNA]</scope>
    <source>
        <strain evidence="8">ATCC 33305 / BD413 / ADP1</strain>
    </source>
</reference>
<dbReference type="GO" id="GO:0003700">
    <property type="term" value="F:DNA-binding transcription factor activity"/>
    <property type="evidence" value="ECO:0007669"/>
    <property type="project" value="InterPro"/>
</dbReference>